<protein>
    <recommendedName>
        <fullName evidence="4">Protein kinase domain-containing protein</fullName>
    </recommendedName>
</protein>
<evidence type="ECO:0000313" key="2">
    <source>
        <dbReference type="EMBL" id="MDR5693558.1"/>
    </source>
</evidence>
<sequence>MPKPSIRLPRSRAARRADPRGADESARCASDASEETTSTDAALAGYRLLRRLAAGDRADIYLAVADVASGRSPFAPEDAEAVTSSAPLVVMRVYGPGSDDEAITTEIEAMEADATGTLPRLLDVANVRDGRGCLVVERVAGRPLSELLADGLVPGQAVTALAPVVVALRGLADRGFVHTRLARFDLVIDDSGRPRLLGLGALRRTDRFATAADRVAVVREGHAAMLRLIDDVAARCSDPSAFSGPTELLRAALEARPFERVEAQLERALFAVAPAEPIVASVLRRPPEVPALRSRALGIADAPAEPASPADESAERDPGAPARRGRLAALLQLSPDAVDGLATALDADPRAQAVRRMSDWTRQRRPALLAGGLVGAAALVALLTAVPPASSTESAADSGTTTATAGADAPESGDLDDRLGLPEPDAGAIPARASLADLPEDPVAAAAALLEIRQTCLAARDVECVLAVDQPGSPIAVRDRGEIDADGPAPDEVDLDAITVAADLGDAVVLTVPWSEVEREPASLLMMRSEAGWRLREWFD</sequence>
<evidence type="ECO:0008006" key="4">
    <source>
        <dbReference type="Google" id="ProtNLM"/>
    </source>
</evidence>
<reference evidence="3" key="1">
    <citation type="submission" date="2023-07" db="EMBL/GenBank/DDBJ databases">
        <title>Description of three actinobacteria isolated from air of manufacturing shop in a pharmaceutical factory.</title>
        <authorList>
            <person name="Zhang D.-F."/>
        </authorList>
    </citation>
    <scope>NUCLEOTIDE SEQUENCE [LARGE SCALE GENOMIC DNA]</scope>
    <source>
        <strain evidence="3">CCTCC AB 2011122</strain>
    </source>
</reference>
<organism evidence="2 3">
    <name type="scientific">Agromyces indicus</name>
    <dbReference type="NCBI Taxonomy" id="758919"/>
    <lineage>
        <taxon>Bacteria</taxon>
        <taxon>Bacillati</taxon>
        <taxon>Actinomycetota</taxon>
        <taxon>Actinomycetes</taxon>
        <taxon>Micrococcales</taxon>
        <taxon>Microbacteriaceae</taxon>
        <taxon>Agromyces</taxon>
    </lineage>
</organism>
<dbReference type="Proteomes" id="UP001260072">
    <property type="component" value="Unassembled WGS sequence"/>
</dbReference>
<comment type="caution">
    <text evidence="2">The sequence shown here is derived from an EMBL/GenBank/DDBJ whole genome shotgun (WGS) entry which is preliminary data.</text>
</comment>
<proteinExistence type="predicted"/>
<dbReference type="SUPFAM" id="SSF56112">
    <property type="entry name" value="Protein kinase-like (PK-like)"/>
    <property type="match status" value="1"/>
</dbReference>
<feature type="compositionally biased region" description="Basic and acidic residues" evidence="1">
    <location>
        <begin position="15"/>
        <end position="26"/>
    </location>
</feature>
<dbReference type="InterPro" id="IPR011009">
    <property type="entry name" value="Kinase-like_dom_sf"/>
</dbReference>
<feature type="region of interest" description="Disordered" evidence="1">
    <location>
        <begin position="302"/>
        <end position="321"/>
    </location>
</feature>
<keyword evidence="3" id="KW-1185">Reference proteome</keyword>
<gene>
    <name evidence="2" type="ORF">RH861_15895</name>
</gene>
<evidence type="ECO:0000256" key="1">
    <source>
        <dbReference type="SAM" id="MobiDB-lite"/>
    </source>
</evidence>
<feature type="region of interest" description="Disordered" evidence="1">
    <location>
        <begin position="390"/>
        <end position="426"/>
    </location>
</feature>
<dbReference type="RefSeq" id="WP_310521809.1">
    <property type="nucleotide sequence ID" value="NZ_BAABBS010000002.1"/>
</dbReference>
<name>A0ABU1FP71_9MICO</name>
<feature type="compositionally biased region" description="Low complexity" evidence="1">
    <location>
        <begin position="390"/>
        <end position="409"/>
    </location>
</feature>
<dbReference type="EMBL" id="JAVKGS010000006">
    <property type="protein sequence ID" value="MDR5693558.1"/>
    <property type="molecule type" value="Genomic_DNA"/>
</dbReference>
<feature type="compositionally biased region" description="Low complexity" evidence="1">
    <location>
        <begin position="302"/>
        <end position="311"/>
    </location>
</feature>
<accession>A0ABU1FP71</accession>
<evidence type="ECO:0000313" key="3">
    <source>
        <dbReference type="Proteomes" id="UP001260072"/>
    </source>
</evidence>
<feature type="region of interest" description="Disordered" evidence="1">
    <location>
        <begin position="1"/>
        <end position="36"/>
    </location>
</feature>